<dbReference type="AlphaFoldDB" id="V8FRS2"/>
<dbReference type="Pfam" id="PF03466">
    <property type="entry name" value="LysR_substrate"/>
    <property type="match status" value="1"/>
</dbReference>
<dbReference type="EMBL" id="AYSV01000139">
    <property type="protein sequence ID" value="ETD66576.1"/>
    <property type="molecule type" value="Genomic_DNA"/>
</dbReference>
<dbReference type="GO" id="GO:0003700">
    <property type="term" value="F:DNA-binding transcription factor activity"/>
    <property type="evidence" value="ECO:0007669"/>
    <property type="project" value="InterPro"/>
</dbReference>
<dbReference type="InterPro" id="IPR036388">
    <property type="entry name" value="WH-like_DNA-bd_sf"/>
</dbReference>
<dbReference type="CDD" id="cd08440">
    <property type="entry name" value="PBP2_LTTR_like_4"/>
    <property type="match status" value="1"/>
</dbReference>
<reference evidence="6 7" key="1">
    <citation type="submission" date="2013-11" db="EMBL/GenBank/DDBJ databases">
        <title>Genomic analysis of Pelistega sp. HM-7.</title>
        <authorList>
            <person name="Kumbhare S.V."/>
            <person name="Shetty S.A."/>
            <person name="Sharma O."/>
            <person name="Dhotre D.P."/>
        </authorList>
    </citation>
    <scope>NUCLEOTIDE SEQUENCE [LARGE SCALE GENOMIC DNA]</scope>
    <source>
        <strain evidence="6 7">HM-7</strain>
    </source>
</reference>
<dbReference type="InterPro" id="IPR050950">
    <property type="entry name" value="HTH-type_LysR_regulators"/>
</dbReference>
<feature type="domain" description="HTH lysR-type" evidence="5">
    <location>
        <begin position="3"/>
        <end position="60"/>
    </location>
</feature>
<keyword evidence="4" id="KW-0804">Transcription</keyword>
<organism evidence="6 7">
    <name type="scientific">Pelistega indica</name>
    <dbReference type="NCBI Taxonomy" id="1414851"/>
    <lineage>
        <taxon>Bacteria</taxon>
        <taxon>Pseudomonadati</taxon>
        <taxon>Pseudomonadota</taxon>
        <taxon>Betaproteobacteria</taxon>
        <taxon>Burkholderiales</taxon>
        <taxon>Alcaligenaceae</taxon>
        <taxon>Pelistega</taxon>
    </lineage>
</organism>
<dbReference type="SUPFAM" id="SSF53850">
    <property type="entry name" value="Periplasmic binding protein-like II"/>
    <property type="match status" value="1"/>
</dbReference>
<dbReference type="Pfam" id="PF00126">
    <property type="entry name" value="HTH_1"/>
    <property type="match status" value="1"/>
</dbReference>
<name>V8FRS2_9BURK</name>
<dbReference type="Proteomes" id="UP000018766">
    <property type="component" value="Unassembled WGS sequence"/>
</dbReference>
<dbReference type="PROSITE" id="PS50931">
    <property type="entry name" value="HTH_LYSR"/>
    <property type="match status" value="1"/>
</dbReference>
<dbReference type="Gene3D" id="1.10.10.10">
    <property type="entry name" value="Winged helix-like DNA-binding domain superfamily/Winged helix DNA-binding domain"/>
    <property type="match status" value="1"/>
</dbReference>
<dbReference type="FunFam" id="1.10.10.10:FF:000001">
    <property type="entry name" value="LysR family transcriptional regulator"/>
    <property type="match status" value="1"/>
</dbReference>
<protein>
    <submittedName>
        <fullName evidence="6">LysR family transcriptional regulator</fullName>
    </submittedName>
</protein>
<evidence type="ECO:0000256" key="1">
    <source>
        <dbReference type="ARBA" id="ARBA00009437"/>
    </source>
</evidence>
<dbReference type="PRINTS" id="PR00039">
    <property type="entry name" value="HTHLYSR"/>
</dbReference>
<comment type="similarity">
    <text evidence="1">Belongs to the LysR transcriptional regulatory family.</text>
</comment>
<sequence>MNISLRQLKAFVTVAESGSFTQAATRLHLTQSALSGLMKELESQVGFRLFDRTTRQLSLSGAGVRLLPLAVQVLNDIASFEDEADKLKDGRLGDISVSVSQQLAASFMPYFLADFKKTYPETKIHLQDCSIEQVIQQVQSAEVDFGIGPDRVLPDDVEATPWFSLPFYAVVPKNHPTARQQKVSWRTLFKEPLISLTGSFNRHLSEELPADLSERIMAPDYEVNFLSTALGMVHNGLGVSLCLPYAGDWVRQHDLVMMPLVEPIIHRRFYLYSRKNKSLSTIAVLFKDYLLNLPESMFYR</sequence>
<dbReference type="InterPro" id="IPR000847">
    <property type="entry name" value="LysR_HTH_N"/>
</dbReference>
<dbReference type="Gene3D" id="3.40.190.290">
    <property type="match status" value="1"/>
</dbReference>
<dbReference type="GO" id="GO:0005829">
    <property type="term" value="C:cytosol"/>
    <property type="evidence" value="ECO:0007669"/>
    <property type="project" value="TreeGrafter"/>
</dbReference>
<evidence type="ECO:0000259" key="5">
    <source>
        <dbReference type="PROSITE" id="PS50931"/>
    </source>
</evidence>
<dbReference type="PANTHER" id="PTHR30419">
    <property type="entry name" value="HTH-TYPE TRANSCRIPTIONAL REGULATOR YBHD"/>
    <property type="match status" value="1"/>
</dbReference>
<comment type="caution">
    <text evidence="6">The sequence shown here is derived from an EMBL/GenBank/DDBJ whole genome shotgun (WGS) entry which is preliminary data.</text>
</comment>
<dbReference type="InterPro" id="IPR036390">
    <property type="entry name" value="WH_DNA-bd_sf"/>
</dbReference>
<evidence type="ECO:0000256" key="2">
    <source>
        <dbReference type="ARBA" id="ARBA00023015"/>
    </source>
</evidence>
<gene>
    <name evidence="6" type="ORF">V757_12475</name>
</gene>
<keyword evidence="3" id="KW-0238">DNA-binding</keyword>
<dbReference type="OrthoDB" id="646694at2"/>
<evidence type="ECO:0000256" key="3">
    <source>
        <dbReference type="ARBA" id="ARBA00023125"/>
    </source>
</evidence>
<keyword evidence="2" id="KW-0805">Transcription regulation</keyword>
<dbReference type="GO" id="GO:0003677">
    <property type="term" value="F:DNA binding"/>
    <property type="evidence" value="ECO:0007669"/>
    <property type="project" value="UniProtKB-KW"/>
</dbReference>
<evidence type="ECO:0000256" key="4">
    <source>
        <dbReference type="ARBA" id="ARBA00023163"/>
    </source>
</evidence>
<dbReference type="SUPFAM" id="SSF46785">
    <property type="entry name" value="Winged helix' DNA-binding domain"/>
    <property type="match status" value="1"/>
</dbReference>
<proteinExistence type="inferred from homology"/>
<dbReference type="PANTHER" id="PTHR30419:SF30">
    <property type="entry name" value="LYSR FAMILY TRANSCRIPTIONAL REGULATOR"/>
    <property type="match status" value="1"/>
</dbReference>
<evidence type="ECO:0000313" key="7">
    <source>
        <dbReference type="Proteomes" id="UP000018766"/>
    </source>
</evidence>
<evidence type="ECO:0000313" key="6">
    <source>
        <dbReference type="EMBL" id="ETD66576.1"/>
    </source>
</evidence>
<keyword evidence="7" id="KW-1185">Reference proteome</keyword>
<dbReference type="InterPro" id="IPR005119">
    <property type="entry name" value="LysR_subst-bd"/>
</dbReference>
<dbReference type="PATRIC" id="fig|1414851.3.peg.2592"/>
<accession>V8FRS2</accession>